<name>A0A8S1HD01_9PELO</name>
<dbReference type="PANTHER" id="PTHR47968">
    <property type="entry name" value="CENTROMERE PROTEIN E"/>
    <property type="match status" value="1"/>
</dbReference>
<feature type="coiled-coil region" evidence="8">
    <location>
        <begin position="555"/>
        <end position="638"/>
    </location>
</feature>
<comment type="caution">
    <text evidence="11">The sequence shown here is derived from an EMBL/GenBank/DDBJ whole genome shotgun (WGS) entry which is preliminary data.</text>
</comment>
<evidence type="ECO:0000256" key="2">
    <source>
        <dbReference type="ARBA" id="ARBA00022741"/>
    </source>
</evidence>
<evidence type="ECO:0000256" key="7">
    <source>
        <dbReference type="PROSITE-ProRule" id="PRU00283"/>
    </source>
</evidence>
<comment type="subcellular location">
    <subcellularLocation>
        <location evidence="1">Cytoplasm</location>
        <location evidence="1">Cytoskeleton</location>
    </subcellularLocation>
</comment>
<dbReference type="PROSITE" id="PS00411">
    <property type="entry name" value="KINESIN_MOTOR_1"/>
    <property type="match status" value="1"/>
</dbReference>
<proteinExistence type="inferred from homology"/>
<keyword evidence="3 7" id="KW-0067">ATP-binding</keyword>
<organism evidence="11 12">
    <name type="scientific">Caenorhabditis auriculariae</name>
    <dbReference type="NCBI Taxonomy" id="2777116"/>
    <lineage>
        <taxon>Eukaryota</taxon>
        <taxon>Metazoa</taxon>
        <taxon>Ecdysozoa</taxon>
        <taxon>Nematoda</taxon>
        <taxon>Chromadorea</taxon>
        <taxon>Rhabditida</taxon>
        <taxon>Rhabditina</taxon>
        <taxon>Rhabditomorpha</taxon>
        <taxon>Rhabditoidea</taxon>
        <taxon>Rhabditidae</taxon>
        <taxon>Peloderinae</taxon>
        <taxon>Caenorhabditis</taxon>
    </lineage>
</organism>
<keyword evidence="5 7" id="KW-0505">Motor protein</keyword>
<protein>
    <recommendedName>
        <fullName evidence="10">Kinesin motor domain-containing protein</fullName>
    </recommendedName>
</protein>
<dbReference type="SUPFAM" id="SSF52540">
    <property type="entry name" value="P-loop containing nucleoside triphosphate hydrolases"/>
    <property type="match status" value="1"/>
</dbReference>
<keyword evidence="6" id="KW-0963">Cytoplasm</keyword>
<dbReference type="InterPro" id="IPR027640">
    <property type="entry name" value="Kinesin-like_fam"/>
</dbReference>
<feature type="coiled-coil region" evidence="8">
    <location>
        <begin position="673"/>
        <end position="833"/>
    </location>
</feature>
<comment type="similarity">
    <text evidence="7">Belongs to the TRAFAC class myosin-kinesin ATPase superfamily. Kinesin family.</text>
</comment>
<reference evidence="11" key="1">
    <citation type="submission" date="2020-10" db="EMBL/GenBank/DDBJ databases">
        <authorList>
            <person name="Kikuchi T."/>
        </authorList>
    </citation>
    <scope>NUCLEOTIDE SEQUENCE</scope>
    <source>
        <strain evidence="11">NKZ352</strain>
    </source>
</reference>
<evidence type="ECO:0000256" key="1">
    <source>
        <dbReference type="ARBA" id="ARBA00004245"/>
    </source>
</evidence>
<evidence type="ECO:0000256" key="6">
    <source>
        <dbReference type="ARBA" id="ARBA00023212"/>
    </source>
</evidence>
<keyword evidence="2 7" id="KW-0547">Nucleotide-binding</keyword>
<feature type="coiled-coil region" evidence="8">
    <location>
        <begin position="873"/>
        <end position="1120"/>
    </location>
</feature>
<dbReference type="GO" id="GO:0008017">
    <property type="term" value="F:microtubule binding"/>
    <property type="evidence" value="ECO:0007669"/>
    <property type="project" value="InterPro"/>
</dbReference>
<feature type="domain" description="Kinesin motor" evidence="10">
    <location>
        <begin position="7"/>
        <end position="322"/>
    </location>
</feature>
<dbReference type="InterPro" id="IPR036961">
    <property type="entry name" value="Kinesin_motor_dom_sf"/>
</dbReference>
<dbReference type="Pfam" id="PF00225">
    <property type="entry name" value="Kinesin"/>
    <property type="match status" value="1"/>
</dbReference>
<dbReference type="GO" id="GO:0005874">
    <property type="term" value="C:microtubule"/>
    <property type="evidence" value="ECO:0007669"/>
    <property type="project" value="TreeGrafter"/>
</dbReference>
<sequence>MATAKSEVAVVVRLAPKNPVDHRDWRRGEDGLLVGVDKEGKQLCYKFDELFDQSHENADVYKKSVKSLVASAVDGFNVTVAAYGQSGSGKTHTLLGTDTEKGLLHYAVDSVFQHIEQRSERKYLLSLMCVEVYNENVHDLLSESDVVVNLKLFDKQDTCSVSGALEPRVSSVCDVFKHLSVALDRRKIGATGLNNKSSRSHALFQLTIESCDAQVPSAFTVSRLVFVDLAGSENAKAANSTQQSVEGGNINKSLLALGTIISSLADEGMKSQGLSFRTSKLTRLLKTAFGGNSKTLMVCCIHPTPTALTSSTLKFARQVKKVKNEPVKNESQNESHLAQYLKQIEDLKKQLAEKDERETKMHILSLRNVILNDREDSENKPLRSSRRHSIATASSYKPLSKFMPPQKRHKLEVLQDLPENVPSSRNSLESFVDFMRRTSEPEGHESLEKSDDSSGQTNDEFCSERHEEEVKKLRGEVADLQSKLADLRSEHLLIIEKKRSLETEKEEEAQKSRNEVANLQSELTKMHSDHLLITDKYRSLEAKKEEEDSTMRCVIEELHKRLASSSEEREELLKKIDQLGQENSDASRDSVAFHQQLLVAHKEKEDLCIEMHRLTETVENLTSENRESKKRVLKSEKNLEVAHKYAEAIKKDLAELIKQSQSCADEDSLRIEIARLGAELRDSLEERSKMKSEYEENIEKMKIQTSEQVENLMQKLESERALSLSDLEKLGSEKNALEKLCSDLKESQSSTNEGSPIEIARLGAELRDSLEESSRLKSEYEETIEKMKIRTSEQVEKLMEELESERAVFLSDSDKFKNEKNDLEKLCSDLRGEITILTSRLGLLDAQIAEERESKIFSEEAVSQKKQQNCVRCVQLDVQIRNLEEKVKLLNAEYSFMKSKIESEQSKSEQLSARLTEMRDEMHEKLAEKEEKLHKYRNRIAELDSSLKRSEAQKKDLSNWRSEIDEKNRKLEEKLQREIIRAKEAEAQAEKGTNTAEAKEALLLQVEDLQKRLSDAISEKDAAEDLNLKLQADVFALRTKSSEAAWSSEKWSLEKKIRDFESEMRELRDQLDVALNSKPAVVTKTDSALIGELQDLRSRIKDLEQKSAEKTAEIELLYKQKMNGVEYVKELKRRIAELEK</sequence>
<keyword evidence="4 8" id="KW-0175">Coiled coil</keyword>
<dbReference type="GO" id="GO:0005524">
    <property type="term" value="F:ATP binding"/>
    <property type="evidence" value="ECO:0007669"/>
    <property type="project" value="UniProtKB-UniRule"/>
</dbReference>
<feature type="compositionally biased region" description="Basic and acidic residues" evidence="9">
    <location>
        <begin position="438"/>
        <end position="452"/>
    </location>
</feature>
<evidence type="ECO:0000313" key="12">
    <source>
        <dbReference type="Proteomes" id="UP000835052"/>
    </source>
</evidence>
<dbReference type="EMBL" id="CAJGYM010000046">
    <property type="protein sequence ID" value="CAD6194606.1"/>
    <property type="molecule type" value="Genomic_DNA"/>
</dbReference>
<dbReference type="OrthoDB" id="3176171at2759"/>
<evidence type="ECO:0000256" key="9">
    <source>
        <dbReference type="SAM" id="MobiDB-lite"/>
    </source>
</evidence>
<dbReference type="GO" id="GO:0003777">
    <property type="term" value="F:microtubule motor activity"/>
    <property type="evidence" value="ECO:0007669"/>
    <property type="project" value="InterPro"/>
</dbReference>
<evidence type="ECO:0000256" key="5">
    <source>
        <dbReference type="ARBA" id="ARBA00023175"/>
    </source>
</evidence>
<evidence type="ECO:0000313" key="11">
    <source>
        <dbReference type="EMBL" id="CAD6194606.1"/>
    </source>
</evidence>
<dbReference type="InterPro" id="IPR027417">
    <property type="entry name" value="P-loop_NTPase"/>
</dbReference>
<feature type="region of interest" description="Disordered" evidence="9">
    <location>
        <begin position="376"/>
        <end position="404"/>
    </location>
</feature>
<dbReference type="PRINTS" id="PR00380">
    <property type="entry name" value="KINESINHEAVY"/>
</dbReference>
<accession>A0A8S1HD01</accession>
<feature type="region of interest" description="Disordered" evidence="9">
    <location>
        <begin position="438"/>
        <end position="465"/>
    </location>
</feature>
<dbReference type="InterPro" id="IPR001752">
    <property type="entry name" value="Kinesin_motor_dom"/>
</dbReference>
<dbReference type="Gene3D" id="3.40.850.10">
    <property type="entry name" value="Kinesin motor domain"/>
    <property type="match status" value="1"/>
</dbReference>
<evidence type="ECO:0000259" key="10">
    <source>
        <dbReference type="PROSITE" id="PS50067"/>
    </source>
</evidence>
<dbReference type="PROSITE" id="PS50067">
    <property type="entry name" value="KINESIN_MOTOR_2"/>
    <property type="match status" value="1"/>
</dbReference>
<dbReference type="PANTHER" id="PTHR47968:SF75">
    <property type="entry name" value="CENTROMERE-ASSOCIATED PROTEIN E"/>
    <property type="match status" value="1"/>
</dbReference>
<evidence type="ECO:0000256" key="4">
    <source>
        <dbReference type="ARBA" id="ARBA00023054"/>
    </source>
</evidence>
<keyword evidence="12" id="KW-1185">Reference proteome</keyword>
<dbReference type="Proteomes" id="UP000835052">
    <property type="component" value="Unassembled WGS sequence"/>
</dbReference>
<gene>
    <name evidence="11" type="ORF">CAUJ_LOCUS10525</name>
</gene>
<dbReference type="InterPro" id="IPR019821">
    <property type="entry name" value="Kinesin_motor_CS"/>
</dbReference>
<dbReference type="GO" id="GO:0000278">
    <property type="term" value="P:mitotic cell cycle"/>
    <property type="evidence" value="ECO:0007669"/>
    <property type="project" value="TreeGrafter"/>
</dbReference>
<evidence type="ECO:0000256" key="8">
    <source>
        <dbReference type="SAM" id="Coils"/>
    </source>
</evidence>
<dbReference type="GO" id="GO:0007018">
    <property type="term" value="P:microtubule-based movement"/>
    <property type="evidence" value="ECO:0007669"/>
    <property type="project" value="InterPro"/>
</dbReference>
<keyword evidence="6" id="KW-0206">Cytoskeleton</keyword>
<dbReference type="SMART" id="SM00129">
    <property type="entry name" value="KISc"/>
    <property type="match status" value="1"/>
</dbReference>
<dbReference type="AlphaFoldDB" id="A0A8S1HD01"/>
<evidence type="ECO:0000256" key="3">
    <source>
        <dbReference type="ARBA" id="ARBA00022840"/>
    </source>
</evidence>
<feature type="binding site" evidence="7">
    <location>
        <begin position="84"/>
        <end position="91"/>
    </location>
    <ligand>
        <name>ATP</name>
        <dbReference type="ChEBI" id="CHEBI:30616"/>
    </ligand>
</feature>